<organism evidence="2 3">
    <name type="scientific">Hymenobacter fastidiosus</name>
    <dbReference type="NCBI Taxonomy" id="486264"/>
    <lineage>
        <taxon>Bacteria</taxon>
        <taxon>Pseudomonadati</taxon>
        <taxon>Bacteroidota</taxon>
        <taxon>Cytophagia</taxon>
        <taxon>Cytophagales</taxon>
        <taxon>Hymenobacteraceae</taxon>
        <taxon>Hymenobacter</taxon>
    </lineage>
</organism>
<name>A0ABP7SEX7_9BACT</name>
<feature type="compositionally biased region" description="Polar residues" evidence="1">
    <location>
        <begin position="8"/>
        <end position="28"/>
    </location>
</feature>
<evidence type="ECO:0000313" key="3">
    <source>
        <dbReference type="Proteomes" id="UP001500567"/>
    </source>
</evidence>
<reference evidence="3" key="1">
    <citation type="journal article" date="2019" name="Int. J. Syst. Evol. Microbiol.">
        <title>The Global Catalogue of Microorganisms (GCM) 10K type strain sequencing project: providing services to taxonomists for standard genome sequencing and annotation.</title>
        <authorList>
            <consortium name="The Broad Institute Genomics Platform"/>
            <consortium name="The Broad Institute Genome Sequencing Center for Infectious Disease"/>
            <person name="Wu L."/>
            <person name="Ma J."/>
        </authorList>
    </citation>
    <scope>NUCLEOTIDE SEQUENCE [LARGE SCALE GENOMIC DNA]</scope>
    <source>
        <strain evidence="3">JCM 17224</strain>
    </source>
</reference>
<dbReference type="Proteomes" id="UP001500567">
    <property type="component" value="Unassembled WGS sequence"/>
</dbReference>
<sequence>MPSKLTPAMTNSPENTPADQLPDNTTTPDAAAEAAGRQSTPPAPAAPAGPGAIPVSTQSNMGSGAGIRGDYGTASQTNGLEGGPEPAADGSPEAE</sequence>
<proteinExistence type="predicted"/>
<dbReference type="EMBL" id="BAABDJ010000026">
    <property type="protein sequence ID" value="GAA4010898.1"/>
    <property type="molecule type" value="Genomic_DNA"/>
</dbReference>
<feature type="region of interest" description="Disordered" evidence="1">
    <location>
        <begin position="1"/>
        <end position="95"/>
    </location>
</feature>
<evidence type="ECO:0000313" key="2">
    <source>
        <dbReference type="EMBL" id="GAA4010898.1"/>
    </source>
</evidence>
<comment type="caution">
    <text evidence="2">The sequence shown here is derived from an EMBL/GenBank/DDBJ whole genome shotgun (WGS) entry which is preliminary data.</text>
</comment>
<evidence type="ECO:0000256" key="1">
    <source>
        <dbReference type="SAM" id="MobiDB-lite"/>
    </source>
</evidence>
<protein>
    <submittedName>
        <fullName evidence="2">Uncharacterized protein</fullName>
    </submittedName>
</protein>
<gene>
    <name evidence="2" type="ORF">GCM10022408_24040</name>
</gene>
<keyword evidence="3" id="KW-1185">Reference proteome</keyword>
<accession>A0ABP7SEX7</accession>